<reference evidence="4" key="2">
    <citation type="submission" date="2021-09" db="EMBL/GenBank/DDBJ databases">
        <authorList>
            <person name="Jia N."/>
            <person name="Wang J."/>
            <person name="Shi W."/>
            <person name="Du L."/>
            <person name="Sun Y."/>
            <person name="Zhan W."/>
            <person name="Jiang J."/>
            <person name="Wang Q."/>
            <person name="Zhang B."/>
            <person name="Ji P."/>
            <person name="Sakyi L.B."/>
            <person name="Cui X."/>
            <person name="Yuan T."/>
            <person name="Jiang B."/>
            <person name="Yang W."/>
            <person name="Lam T.T.-Y."/>
            <person name="Chang Q."/>
            <person name="Ding S."/>
            <person name="Wang X."/>
            <person name="Zhu J."/>
            <person name="Ruan X."/>
            <person name="Zhao L."/>
            <person name="Wei J."/>
            <person name="Que T."/>
            <person name="Du C."/>
            <person name="Cheng J."/>
            <person name="Dai P."/>
            <person name="Han X."/>
            <person name="Huang E."/>
            <person name="Gao Y."/>
            <person name="Liu J."/>
            <person name="Shao H."/>
            <person name="Ye R."/>
            <person name="Li L."/>
            <person name="Wei W."/>
            <person name="Wang X."/>
            <person name="Wang C."/>
            <person name="Huo Q."/>
            <person name="Li W."/>
            <person name="Guo W."/>
            <person name="Chen H."/>
            <person name="Chen S."/>
            <person name="Zhou L."/>
            <person name="Zhou L."/>
            <person name="Ni X."/>
            <person name="Tian J."/>
            <person name="Zhou Y."/>
            <person name="Sheng Y."/>
            <person name="Liu T."/>
            <person name="Pan Y."/>
            <person name="Xia L."/>
            <person name="Li J."/>
            <person name="Zhao F."/>
            <person name="Cao W."/>
        </authorList>
    </citation>
    <scope>NUCLEOTIDE SEQUENCE</scope>
    <source>
        <strain evidence="4">Rmic-2018</strain>
        <tissue evidence="4">Larvae</tissue>
    </source>
</reference>
<dbReference type="AlphaFoldDB" id="A0A9J6E3K2"/>
<sequence>MSSILWDPYCLAHLSWEDIEALMLREHASRGGLLNLDSMSSQCVRRQFRYEKADFPVFVRALKMPQYITSAQGVRVTAADALCICLRRLAYPNRLCDLQEYFGRHYSVVVESIEQSTLPHRKELPCPPEYYEHSPVAETFGHGSYERSAPLRNCWAFIDDTARPICRPSQDQRLYFSGPKRLHVLKYQTLICLNGLICQLDGPYPGRRHDAGILRDSELYEKLEALTLDKEFVIYGDPAYPLRPLLMKPYGGAALTAAQQKFNSSMSARSLQVAMFRRYQHRSAEVVSIASCEALDAHFRKQALGRLYFASVDEVFLLTEQDVDGTPLASSLPWLLHWPALTGVDWFIVGRAALAAAT</sequence>
<evidence type="ECO:0000256" key="2">
    <source>
        <dbReference type="ARBA" id="ARBA00022723"/>
    </source>
</evidence>
<evidence type="ECO:0000313" key="5">
    <source>
        <dbReference type="Proteomes" id="UP000821866"/>
    </source>
</evidence>
<feature type="domain" description="DDE Tnp4" evidence="3">
    <location>
        <begin position="159"/>
        <end position="272"/>
    </location>
</feature>
<protein>
    <recommendedName>
        <fullName evidence="3">DDE Tnp4 domain-containing protein</fullName>
    </recommendedName>
</protein>
<dbReference type="Pfam" id="PF13359">
    <property type="entry name" value="DDE_Tnp_4"/>
    <property type="match status" value="1"/>
</dbReference>
<dbReference type="InterPro" id="IPR027806">
    <property type="entry name" value="HARBI1_dom"/>
</dbReference>
<accession>A0A9J6E3K2</accession>
<comment type="caution">
    <text evidence="4">The sequence shown here is derived from an EMBL/GenBank/DDBJ whole genome shotgun (WGS) entry which is preliminary data.</text>
</comment>
<keyword evidence="2" id="KW-0479">Metal-binding</keyword>
<comment type="cofactor">
    <cofactor evidence="1">
        <name>a divalent metal cation</name>
        <dbReference type="ChEBI" id="CHEBI:60240"/>
    </cofactor>
</comment>
<dbReference type="GO" id="GO:0046872">
    <property type="term" value="F:metal ion binding"/>
    <property type="evidence" value="ECO:0007669"/>
    <property type="project" value="UniProtKB-KW"/>
</dbReference>
<keyword evidence="5" id="KW-1185">Reference proteome</keyword>
<evidence type="ECO:0000256" key="1">
    <source>
        <dbReference type="ARBA" id="ARBA00001968"/>
    </source>
</evidence>
<organism evidence="4 5">
    <name type="scientific">Rhipicephalus microplus</name>
    <name type="common">Cattle tick</name>
    <name type="synonym">Boophilus microplus</name>
    <dbReference type="NCBI Taxonomy" id="6941"/>
    <lineage>
        <taxon>Eukaryota</taxon>
        <taxon>Metazoa</taxon>
        <taxon>Ecdysozoa</taxon>
        <taxon>Arthropoda</taxon>
        <taxon>Chelicerata</taxon>
        <taxon>Arachnida</taxon>
        <taxon>Acari</taxon>
        <taxon>Parasitiformes</taxon>
        <taxon>Ixodida</taxon>
        <taxon>Ixodoidea</taxon>
        <taxon>Ixodidae</taxon>
        <taxon>Rhipicephalinae</taxon>
        <taxon>Rhipicephalus</taxon>
        <taxon>Boophilus</taxon>
    </lineage>
</organism>
<dbReference type="Proteomes" id="UP000821866">
    <property type="component" value="Chromosome 4"/>
</dbReference>
<dbReference type="PANTHER" id="PTHR34615">
    <property type="entry name" value="PX DOMAIN-CONTAINING PROTEIN"/>
    <property type="match status" value="1"/>
</dbReference>
<evidence type="ECO:0000259" key="3">
    <source>
        <dbReference type="Pfam" id="PF13359"/>
    </source>
</evidence>
<dbReference type="EMBL" id="JABSTU010000006">
    <property type="protein sequence ID" value="KAH8028958.1"/>
    <property type="molecule type" value="Genomic_DNA"/>
</dbReference>
<evidence type="ECO:0000313" key="4">
    <source>
        <dbReference type="EMBL" id="KAH8028958.1"/>
    </source>
</evidence>
<gene>
    <name evidence="4" type="ORF">HPB51_021105</name>
</gene>
<dbReference type="VEuPathDB" id="VectorBase:LOC119168390"/>
<name>A0A9J6E3K2_RHIMP</name>
<dbReference type="PANTHER" id="PTHR34615:SF1">
    <property type="entry name" value="PX DOMAIN-CONTAINING PROTEIN"/>
    <property type="match status" value="1"/>
</dbReference>
<reference evidence="4" key="1">
    <citation type="journal article" date="2020" name="Cell">
        <title>Large-Scale Comparative Analyses of Tick Genomes Elucidate Their Genetic Diversity and Vector Capacities.</title>
        <authorList>
            <consortium name="Tick Genome and Microbiome Consortium (TIGMIC)"/>
            <person name="Jia N."/>
            <person name="Wang J."/>
            <person name="Shi W."/>
            <person name="Du L."/>
            <person name="Sun Y."/>
            <person name="Zhan W."/>
            <person name="Jiang J.F."/>
            <person name="Wang Q."/>
            <person name="Zhang B."/>
            <person name="Ji P."/>
            <person name="Bell-Sakyi L."/>
            <person name="Cui X.M."/>
            <person name="Yuan T.T."/>
            <person name="Jiang B.G."/>
            <person name="Yang W.F."/>
            <person name="Lam T.T."/>
            <person name="Chang Q.C."/>
            <person name="Ding S.J."/>
            <person name="Wang X.J."/>
            <person name="Zhu J.G."/>
            <person name="Ruan X.D."/>
            <person name="Zhao L."/>
            <person name="Wei J.T."/>
            <person name="Ye R.Z."/>
            <person name="Que T.C."/>
            <person name="Du C.H."/>
            <person name="Zhou Y.H."/>
            <person name="Cheng J.X."/>
            <person name="Dai P.F."/>
            <person name="Guo W.B."/>
            <person name="Han X.H."/>
            <person name="Huang E.J."/>
            <person name="Li L.F."/>
            <person name="Wei W."/>
            <person name="Gao Y.C."/>
            <person name="Liu J.Z."/>
            <person name="Shao H.Z."/>
            <person name="Wang X."/>
            <person name="Wang C.C."/>
            <person name="Yang T.C."/>
            <person name="Huo Q.B."/>
            <person name="Li W."/>
            <person name="Chen H.Y."/>
            <person name="Chen S.E."/>
            <person name="Zhou L.G."/>
            <person name="Ni X.B."/>
            <person name="Tian J.H."/>
            <person name="Sheng Y."/>
            <person name="Liu T."/>
            <person name="Pan Y.S."/>
            <person name="Xia L.Y."/>
            <person name="Li J."/>
            <person name="Zhao F."/>
            <person name="Cao W.C."/>
        </authorList>
    </citation>
    <scope>NUCLEOTIDE SEQUENCE</scope>
    <source>
        <strain evidence="4">Rmic-2018</strain>
    </source>
</reference>
<proteinExistence type="predicted"/>